<evidence type="ECO:0000256" key="1">
    <source>
        <dbReference type="SAM" id="MobiDB-lite"/>
    </source>
</evidence>
<reference evidence="3" key="1">
    <citation type="submission" date="2022-06" db="EMBL/GenBank/DDBJ databases">
        <title>Sequencing the genomes of 1000 actinobacteria strains.</title>
        <authorList>
            <person name="Klenk H.-P."/>
        </authorList>
    </citation>
    <scope>NUCLEOTIDE SEQUENCE</scope>
    <source>
        <strain evidence="3">DSM 22016</strain>
    </source>
</reference>
<feature type="region of interest" description="Disordered" evidence="1">
    <location>
        <begin position="30"/>
        <end position="51"/>
    </location>
</feature>
<gene>
    <name evidence="3" type="ORF">BJ978_001061</name>
</gene>
<feature type="compositionally biased region" description="Low complexity" evidence="1">
    <location>
        <begin position="30"/>
        <end position="44"/>
    </location>
</feature>
<dbReference type="PROSITE" id="PS51257">
    <property type="entry name" value="PROKAR_LIPOPROTEIN"/>
    <property type="match status" value="1"/>
</dbReference>
<feature type="signal peptide" evidence="2">
    <location>
        <begin position="1"/>
        <end position="25"/>
    </location>
</feature>
<dbReference type="Proteomes" id="UP001139722">
    <property type="component" value="Unassembled WGS sequence"/>
</dbReference>
<evidence type="ECO:0000256" key="2">
    <source>
        <dbReference type="SAM" id="SignalP"/>
    </source>
</evidence>
<dbReference type="EMBL" id="JAMZDY010000001">
    <property type="protein sequence ID" value="MCP2370385.1"/>
    <property type="molecule type" value="Genomic_DNA"/>
</dbReference>
<proteinExistence type="predicted"/>
<dbReference type="AlphaFoldDB" id="A0A9X2H075"/>
<evidence type="ECO:0000313" key="3">
    <source>
        <dbReference type="EMBL" id="MCP2370385.1"/>
    </source>
</evidence>
<name>A0A9X2H075_9MICO</name>
<evidence type="ECO:0008006" key="5">
    <source>
        <dbReference type="Google" id="ProtNLM"/>
    </source>
</evidence>
<feature type="chain" id="PRO_5040973172" description="META domain-containing protein" evidence="2">
    <location>
        <begin position="26"/>
        <end position="299"/>
    </location>
</feature>
<accession>A0A9X2H075</accession>
<evidence type="ECO:0000313" key="4">
    <source>
        <dbReference type="Proteomes" id="UP001139722"/>
    </source>
</evidence>
<dbReference type="RefSeq" id="WP_156998452.1">
    <property type="nucleotide sequence ID" value="NZ_BAAANU010000033.1"/>
</dbReference>
<protein>
    <recommendedName>
        <fullName evidence="5">META domain-containing protein</fullName>
    </recommendedName>
</protein>
<organism evidence="3 4">
    <name type="scientific">Agromyces terreus</name>
    <dbReference type="NCBI Taxonomy" id="424795"/>
    <lineage>
        <taxon>Bacteria</taxon>
        <taxon>Bacillati</taxon>
        <taxon>Actinomycetota</taxon>
        <taxon>Actinomycetes</taxon>
        <taxon>Micrococcales</taxon>
        <taxon>Microbacteriaceae</taxon>
        <taxon>Agromyces</taxon>
    </lineage>
</organism>
<keyword evidence="2" id="KW-0732">Signal</keyword>
<keyword evidence="4" id="KW-1185">Reference proteome</keyword>
<comment type="caution">
    <text evidence="3">The sequence shown here is derived from an EMBL/GenBank/DDBJ whole genome shotgun (WGS) entry which is preliminary data.</text>
</comment>
<dbReference type="OrthoDB" id="4990393at2"/>
<sequence>MSAVARAVVFVAAAFAAVSLLTACAAPDARASAPSPSSAPTVAAGEPSGEPAGDPVALVGLWRVSGAVGEGSETWLRLGAGELVLWRECGILHGAWTAADRAFLAQIFGWSGSCSMDSPVVPWLDAAASYRAAGDGWQLLDPEGRVVASLAIDGAPQPIDTADPSFAETPVIDERVRASFADVPPLPAGLRPATSADLAGRWIPAGISVSTDPHVEFMAGRAWRGSDGCNGQAARWTLESDGRMLTTGGLSTSIGCEGADVPGWVSGTRLVGFEGAELVLLDRDAVELGRLVRERAEAP</sequence>